<dbReference type="SUPFAM" id="SSF49879">
    <property type="entry name" value="SMAD/FHA domain"/>
    <property type="match status" value="1"/>
</dbReference>
<dbReference type="PROSITE" id="PS50006">
    <property type="entry name" value="FHA_DOMAIN"/>
    <property type="match status" value="1"/>
</dbReference>
<feature type="compositionally biased region" description="Polar residues" evidence="2">
    <location>
        <begin position="523"/>
        <end position="533"/>
    </location>
</feature>
<dbReference type="CDD" id="cd15457">
    <property type="entry name" value="NADAR"/>
    <property type="match status" value="1"/>
</dbReference>
<gene>
    <name evidence="5" type="ORF">BN1205_109120</name>
</gene>
<proteinExistence type="predicted"/>
<dbReference type="PROSITE" id="PS50102">
    <property type="entry name" value="RRM"/>
    <property type="match status" value="1"/>
</dbReference>
<feature type="compositionally biased region" description="Basic and acidic residues" evidence="2">
    <location>
        <begin position="541"/>
        <end position="654"/>
    </location>
</feature>
<dbReference type="Gene3D" id="2.60.200.20">
    <property type="match status" value="1"/>
</dbReference>
<dbReference type="SUPFAM" id="SSF54928">
    <property type="entry name" value="RNA-binding domain, RBD"/>
    <property type="match status" value="1"/>
</dbReference>
<dbReference type="InterPro" id="IPR000504">
    <property type="entry name" value="RRM_dom"/>
</dbReference>
<evidence type="ECO:0000256" key="2">
    <source>
        <dbReference type="SAM" id="MobiDB-lite"/>
    </source>
</evidence>
<feature type="domain" description="RRM" evidence="4">
    <location>
        <begin position="337"/>
        <end position="422"/>
    </location>
</feature>
<feature type="compositionally biased region" description="Basic and acidic residues" evidence="2">
    <location>
        <begin position="662"/>
        <end position="702"/>
    </location>
</feature>
<evidence type="ECO:0000313" key="5">
    <source>
        <dbReference type="EMBL" id="CEL75666.1"/>
    </source>
</evidence>
<protein>
    <submittedName>
        <fullName evidence="5">RNA recognition motif-containing protein</fullName>
    </submittedName>
</protein>
<dbReference type="GO" id="GO:0003723">
    <property type="term" value="F:RNA binding"/>
    <property type="evidence" value="ECO:0007669"/>
    <property type="project" value="UniProtKB-UniRule"/>
</dbReference>
<dbReference type="InterPro" id="IPR008984">
    <property type="entry name" value="SMAD_FHA_dom_sf"/>
</dbReference>
<sequence>MATPFTPAGAGRGGLAGAGFEQMLLTPAQLAAAARCMYTRIDSFTGEYKFLSLDYPCMVFFQGRFFPSARHALLAARHPKAVDELSVIEDIKTLKKVAKEKEEDPDWTRLRLKWLEHIQRDKFRRHADLREKLKNTGGRELVWLNNADSFFGQVHNRGQNHLGRILMEIRSNINEDTELESWIVICHDIETDERSVPILKLLERKEGETQVTEIVLKGKSFYRLGKLPDNDLVALNPSISRRHAALVVLKGGSVLLIDLKSKAKTFKNGVALENDHVGVQVETNDIISMGTSRRQYLLEIDNTGILDYLQRRSRELRKEIAMLEDDFNPNSINKSATRLFVGGLAYNTSRYDICELFGPVGPIVDVSLPQIDRAIPNDSEDAFAVRGIAFIEFADRKDARTALELSGRHLCGRPITVNYANLTKEERAVQSALLGEEKCLSSFVPATSKTFEHPTQRSLHTGTNLDLSEEFADSKRRSRWDLHDDRTEKNYGADESRIAGEGLRSEKEAQREMFVAAGRGSETGRSNFSSSASGLGGGEVDQERGERERETENERDRERDSENERDREREREERDREREREREREERDREREREREREERDREREREERDRQREREERDRQREREREREEREREREERDRQREREERDREREERDEGESGSEGEKERGRGERKREGERRRRRADEDAKERRGEKDERGDREERRKKRRGETSSSKDERRHHGRRGDDKEEDGASEKEREETQDKKDKESRKRKKERRNSTQEE</sequence>
<dbReference type="Gene3D" id="3.30.70.330">
    <property type="match status" value="1"/>
</dbReference>
<dbReference type="InterPro" id="IPR035979">
    <property type="entry name" value="RBD_domain_sf"/>
</dbReference>
<dbReference type="SUPFAM" id="SSF143990">
    <property type="entry name" value="YbiA-like"/>
    <property type="match status" value="1"/>
</dbReference>
<dbReference type="Gene3D" id="1.10.357.40">
    <property type="entry name" value="YbiA-like"/>
    <property type="match status" value="1"/>
</dbReference>
<dbReference type="InterPro" id="IPR012677">
    <property type="entry name" value="Nucleotide-bd_a/b_plait_sf"/>
</dbReference>
<dbReference type="PANTHER" id="PTHR48038">
    <property type="entry name" value="RIBONUCLEOPROTEIN RB97D"/>
    <property type="match status" value="1"/>
</dbReference>
<dbReference type="Pfam" id="PF00498">
    <property type="entry name" value="FHA"/>
    <property type="match status" value="1"/>
</dbReference>
<dbReference type="SMART" id="SM00240">
    <property type="entry name" value="FHA"/>
    <property type="match status" value="1"/>
</dbReference>
<name>A0A0F7V318_TOXGV</name>
<dbReference type="SMART" id="SM00360">
    <property type="entry name" value="RRM"/>
    <property type="match status" value="1"/>
</dbReference>
<evidence type="ECO:0000256" key="1">
    <source>
        <dbReference type="PROSITE-ProRule" id="PRU00176"/>
    </source>
</evidence>
<dbReference type="Pfam" id="PF00076">
    <property type="entry name" value="RRM_1"/>
    <property type="match status" value="1"/>
</dbReference>
<reference evidence="5" key="1">
    <citation type="journal article" date="2015" name="PLoS ONE">
        <title>Comprehensive Evaluation of Toxoplasma gondii VEG and Neospora caninum LIV Genomes with Tachyzoite Stage Transcriptome and Proteome Defines Novel Transcript Features.</title>
        <authorList>
            <person name="Ramaprasad A."/>
            <person name="Mourier T."/>
            <person name="Naeem R."/>
            <person name="Malas T.B."/>
            <person name="Moussa E."/>
            <person name="Panigrahi A."/>
            <person name="Vermont S.J."/>
            <person name="Otto T.D."/>
            <person name="Wastling J."/>
            <person name="Pain A."/>
        </authorList>
    </citation>
    <scope>NUCLEOTIDE SEQUENCE</scope>
    <source>
        <strain evidence="5">VEG</strain>
    </source>
</reference>
<dbReference type="InterPro" id="IPR012816">
    <property type="entry name" value="NADAR"/>
</dbReference>
<dbReference type="InterPro" id="IPR037238">
    <property type="entry name" value="YbiA-like_sf"/>
</dbReference>
<dbReference type="CDD" id="cd00590">
    <property type="entry name" value="RRM_SF"/>
    <property type="match status" value="1"/>
</dbReference>
<feature type="domain" description="FHA" evidence="3">
    <location>
        <begin position="222"/>
        <end position="272"/>
    </location>
</feature>
<dbReference type="PANTHER" id="PTHR48038:SF1">
    <property type="entry name" value="RIBONUCLEOPROTEIN RB97D"/>
    <property type="match status" value="1"/>
</dbReference>
<dbReference type="AlphaFoldDB" id="A0A0F7V318"/>
<dbReference type="InterPro" id="IPR000253">
    <property type="entry name" value="FHA_dom"/>
</dbReference>
<accession>A0A0F7V318</accession>
<evidence type="ECO:0000259" key="4">
    <source>
        <dbReference type="PROSITE" id="PS50102"/>
    </source>
</evidence>
<evidence type="ECO:0000259" key="3">
    <source>
        <dbReference type="PROSITE" id="PS50006"/>
    </source>
</evidence>
<dbReference type="EMBL" id="LN714499">
    <property type="protein sequence ID" value="CEL75666.1"/>
    <property type="molecule type" value="Genomic_DNA"/>
</dbReference>
<organism evidence="5">
    <name type="scientific">Toxoplasma gondii (strain ATCC 50861 / VEG)</name>
    <dbReference type="NCBI Taxonomy" id="432359"/>
    <lineage>
        <taxon>Eukaryota</taxon>
        <taxon>Sar</taxon>
        <taxon>Alveolata</taxon>
        <taxon>Apicomplexa</taxon>
        <taxon>Conoidasida</taxon>
        <taxon>Coccidia</taxon>
        <taxon>Eucoccidiorida</taxon>
        <taxon>Eimeriorina</taxon>
        <taxon>Sarcocystidae</taxon>
        <taxon>Toxoplasma</taxon>
    </lineage>
</organism>
<feature type="compositionally biased region" description="Basic and acidic residues" evidence="2">
    <location>
        <begin position="709"/>
        <end position="749"/>
    </location>
</feature>
<keyword evidence="1" id="KW-0694">RNA-binding</keyword>
<feature type="region of interest" description="Disordered" evidence="2">
    <location>
        <begin position="517"/>
        <end position="763"/>
    </location>
</feature>
<dbReference type="Pfam" id="PF08719">
    <property type="entry name" value="NADAR"/>
    <property type="match status" value="1"/>
</dbReference>